<comment type="caution">
    <text evidence="2">The sequence shown here is derived from an EMBL/GenBank/DDBJ whole genome shotgun (WGS) entry which is preliminary data.</text>
</comment>
<protein>
    <submittedName>
        <fullName evidence="2">Cation:proton antiporter regulatory subunit</fullName>
    </submittedName>
</protein>
<evidence type="ECO:0000313" key="2">
    <source>
        <dbReference type="EMBL" id="MFC4989339.1"/>
    </source>
</evidence>
<name>A0ABD5QIA0_9EURY</name>
<reference evidence="2 3" key="1">
    <citation type="journal article" date="2019" name="Int. J. Syst. Evol. Microbiol.">
        <title>The Global Catalogue of Microorganisms (GCM) 10K type strain sequencing project: providing services to taxonomists for standard genome sequencing and annotation.</title>
        <authorList>
            <consortium name="The Broad Institute Genomics Platform"/>
            <consortium name="The Broad Institute Genome Sequencing Center for Infectious Disease"/>
            <person name="Wu L."/>
            <person name="Ma J."/>
        </authorList>
    </citation>
    <scope>NUCLEOTIDE SEQUENCE [LARGE SCALE GENOMIC DNA]</scope>
    <source>
        <strain evidence="2 3">CGMCC 1.15824</strain>
    </source>
</reference>
<organism evidence="2 3">
    <name type="scientific">Saliphagus infecundisoli</name>
    <dbReference type="NCBI Taxonomy" id="1849069"/>
    <lineage>
        <taxon>Archaea</taxon>
        <taxon>Methanobacteriati</taxon>
        <taxon>Methanobacteriota</taxon>
        <taxon>Stenosarchaea group</taxon>
        <taxon>Halobacteria</taxon>
        <taxon>Halobacteriales</taxon>
        <taxon>Natrialbaceae</taxon>
        <taxon>Saliphagus</taxon>
    </lineage>
</organism>
<dbReference type="SUPFAM" id="SSF116726">
    <property type="entry name" value="TrkA C-terminal domain-like"/>
    <property type="match status" value="1"/>
</dbReference>
<dbReference type="PANTHER" id="PTHR30445">
    <property type="entry name" value="K(+)_H(+) ANTIPORTER SUBUNIT KHTT"/>
    <property type="match status" value="1"/>
</dbReference>
<evidence type="ECO:0000313" key="3">
    <source>
        <dbReference type="Proteomes" id="UP001595925"/>
    </source>
</evidence>
<dbReference type="Pfam" id="PF02080">
    <property type="entry name" value="TrkA_C"/>
    <property type="match status" value="1"/>
</dbReference>
<dbReference type="Proteomes" id="UP001595925">
    <property type="component" value="Unassembled WGS sequence"/>
</dbReference>
<dbReference type="InterPro" id="IPR058776">
    <property type="entry name" value="KhtT-like_N"/>
</dbReference>
<dbReference type="EMBL" id="JBHSJG010000047">
    <property type="protein sequence ID" value="MFC4989339.1"/>
    <property type="molecule type" value="Genomic_DNA"/>
</dbReference>
<sequence length="160" mass="17436">MRVFETQLPGVGQRYQITFSDGGVFTIVIHNDGSRQVFWRDDPDDDGKELFTTTERDAQKLAEIFEGVFFDPVADDLDDALSGARIKWVAIPGDSPVVGQTISDLDIRARTGISILAVERGDQTIANPESSTELLADDILVIVGDDDAHQALDTLLSKSG</sequence>
<dbReference type="AlphaFoldDB" id="A0ABD5QIA0"/>
<dbReference type="RefSeq" id="WP_224829209.1">
    <property type="nucleotide sequence ID" value="NZ_JAIVEF010000017.1"/>
</dbReference>
<proteinExistence type="predicted"/>
<evidence type="ECO:0000259" key="1">
    <source>
        <dbReference type="PROSITE" id="PS51202"/>
    </source>
</evidence>
<dbReference type="InterPro" id="IPR036721">
    <property type="entry name" value="RCK_C_sf"/>
</dbReference>
<gene>
    <name evidence="2" type="ORF">ACFPFO_16575</name>
</gene>
<dbReference type="InterPro" id="IPR026278">
    <property type="entry name" value="KhtT"/>
</dbReference>
<dbReference type="Pfam" id="PF25991">
    <property type="entry name" value="KhtT_N"/>
    <property type="match status" value="1"/>
</dbReference>
<accession>A0ABD5QIA0</accession>
<dbReference type="PANTHER" id="PTHR30445:SF8">
    <property type="entry name" value="K(+)_H(+) ANTIPORTER SUBUNIT KHTT"/>
    <property type="match status" value="1"/>
</dbReference>
<keyword evidence="3" id="KW-1185">Reference proteome</keyword>
<dbReference type="Gene3D" id="3.30.70.1450">
    <property type="entry name" value="Regulator of K+ conductance, C-terminal domain"/>
    <property type="match status" value="1"/>
</dbReference>
<dbReference type="InterPro" id="IPR050144">
    <property type="entry name" value="AAE_transporter"/>
</dbReference>
<dbReference type="PIRSF" id="PIRSF005028">
    <property type="entry name" value="KhtT"/>
    <property type="match status" value="1"/>
</dbReference>
<feature type="domain" description="RCK C-terminal" evidence="1">
    <location>
        <begin position="74"/>
        <end position="158"/>
    </location>
</feature>
<dbReference type="InterPro" id="IPR006037">
    <property type="entry name" value="RCK_C"/>
</dbReference>
<dbReference type="PROSITE" id="PS51202">
    <property type="entry name" value="RCK_C"/>
    <property type="match status" value="1"/>
</dbReference>